<dbReference type="SUPFAM" id="SSF56672">
    <property type="entry name" value="DNA/RNA polymerases"/>
    <property type="match status" value="1"/>
</dbReference>
<dbReference type="Proteomes" id="UP000257109">
    <property type="component" value="Unassembled WGS sequence"/>
</dbReference>
<keyword evidence="2" id="KW-1185">Reference proteome</keyword>
<proteinExistence type="predicted"/>
<comment type="caution">
    <text evidence="1">The sequence shown here is derived from an EMBL/GenBank/DDBJ whole genome shotgun (WGS) entry which is preliminary data.</text>
</comment>
<dbReference type="OrthoDB" id="1712270at2759"/>
<feature type="non-terminal residue" evidence="1">
    <location>
        <position position="1"/>
    </location>
</feature>
<organism evidence="1 2">
    <name type="scientific">Mucuna pruriens</name>
    <name type="common">Velvet bean</name>
    <name type="synonym">Dolichos pruriens</name>
    <dbReference type="NCBI Taxonomy" id="157652"/>
    <lineage>
        <taxon>Eukaryota</taxon>
        <taxon>Viridiplantae</taxon>
        <taxon>Streptophyta</taxon>
        <taxon>Embryophyta</taxon>
        <taxon>Tracheophyta</taxon>
        <taxon>Spermatophyta</taxon>
        <taxon>Magnoliopsida</taxon>
        <taxon>eudicotyledons</taxon>
        <taxon>Gunneridae</taxon>
        <taxon>Pentapetalae</taxon>
        <taxon>rosids</taxon>
        <taxon>fabids</taxon>
        <taxon>Fabales</taxon>
        <taxon>Fabaceae</taxon>
        <taxon>Papilionoideae</taxon>
        <taxon>50 kb inversion clade</taxon>
        <taxon>NPAAA clade</taxon>
        <taxon>indigoferoid/millettioid clade</taxon>
        <taxon>Phaseoleae</taxon>
        <taxon>Mucuna</taxon>
    </lineage>
</organism>
<dbReference type="AlphaFoldDB" id="A0A371H2S0"/>
<dbReference type="Gene3D" id="3.30.70.270">
    <property type="match status" value="1"/>
</dbReference>
<reference evidence="1" key="1">
    <citation type="submission" date="2018-05" db="EMBL/GenBank/DDBJ databases">
        <title>Draft genome of Mucuna pruriens seed.</title>
        <authorList>
            <person name="Nnadi N.E."/>
            <person name="Vos R."/>
            <person name="Hasami M.H."/>
            <person name="Devisetty U.K."/>
            <person name="Aguiy J.C."/>
        </authorList>
    </citation>
    <scope>NUCLEOTIDE SEQUENCE [LARGE SCALE GENOMIC DNA]</scope>
    <source>
        <strain evidence="1">JCA_2017</strain>
    </source>
</reference>
<dbReference type="EMBL" id="QJKJ01003735">
    <property type="protein sequence ID" value="RDX97128.1"/>
    <property type="molecule type" value="Genomic_DNA"/>
</dbReference>
<dbReference type="InterPro" id="IPR043128">
    <property type="entry name" value="Rev_trsase/Diguanyl_cyclase"/>
</dbReference>
<name>A0A371H2S0_MUCPR</name>
<protein>
    <recommendedName>
        <fullName evidence="3">Reverse transcriptase domain-containing protein</fullName>
    </recommendedName>
</protein>
<accession>A0A371H2S0</accession>
<dbReference type="PANTHER" id="PTHR24559:SF441">
    <property type="entry name" value="NUCLEOTIDYLTRANSFERASE, RIBONUCLEASE H"/>
    <property type="match status" value="1"/>
</dbReference>
<evidence type="ECO:0008006" key="3">
    <source>
        <dbReference type="Google" id="ProtNLM"/>
    </source>
</evidence>
<dbReference type="InterPro" id="IPR043502">
    <property type="entry name" value="DNA/RNA_pol_sf"/>
</dbReference>
<dbReference type="PANTHER" id="PTHR24559">
    <property type="entry name" value="TRANSPOSON TY3-I GAG-POL POLYPROTEIN"/>
    <property type="match status" value="1"/>
</dbReference>
<gene>
    <name evidence="1" type="ORF">CR513_20149</name>
</gene>
<dbReference type="InterPro" id="IPR053134">
    <property type="entry name" value="RNA-dir_DNA_polymerase"/>
</dbReference>
<dbReference type="CDD" id="cd01647">
    <property type="entry name" value="RT_LTR"/>
    <property type="match status" value="1"/>
</dbReference>
<evidence type="ECO:0000313" key="1">
    <source>
        <dbReference type="EMBL" id="RDX97128.1"/>
    </source>
</evidence>
<dbReference type="STRING" id="157652.A0A371H2S0"/>
<sequence>MLRMAIIRHSNSAYSSLVLFVKKKDNTWRLCVDFRVVNKVTILDKFPIPVMTCTEQTILQSWTLNSDITKFYLVMPLDLTYAPSTFQTTMNEIFWPFLPNGDWNTRLDHISVVLEVLQQHQFYANKKKCQFAKRKIKCLGHIISYGGVCMDQTNMNLDMEGMVCKRT</sequence>
<evidence type="ECO:0000313" key="2">
    <source>
        <dbReference type="Proteomes" id="UP000257109"/>
    </source>
</evidence>